<accession>A0A2U8GP75</accession>
<proteinExistence type="predicted"/>
<dbReference type="Proteomes" id="UP000244930">
    <property type="component" value="Chromosome"/>
</dbReference>
<reference evidence="2 3" key="1">
    <citation type="submission" date="2017-06" db="EMBL/GenBank/DDBJ databases">
        <title>Azoarcus.</title>
        <authorList>
            <person name="Woo J.-H."/>
            <person name="Kim H.-S."/>
        </authorList>
    </citation>
    <scope>NUCLEOTIDE SEQUENCE [LARGE SCALE GENOMIC DNA]</scope>
    <source>
        <strain evidence="2 3">TSPY31</strain>
    </source>
</reference>
<organism evidence="2 3">
    <name type="scientific">Parazoarcus communis</name>
    <dbReference type="NCBI Taxonomy" id="41977"/>
    <lineage>
        <taxon>Bacteria</taxon>
        <taxon>Pseudomonadati</taxon>
        <taxon>Pseudomonadota</taxon>
        <taxon>Betaproteobacteria</taxon>
        <taxon>Rhodocyclales</taxon>
        <taxon>Zoogloeaceae</taxon>
        <taxon>Parazoarcus</taxon>
    </lineage>
</organism>
<dbReference type="AlphaFoldDB" id="A0A2U8GP75"/>
<protein>
    <submittedName>
        <fullName evidence="2">Uncharacterized protein</fullName>
    </submittedName>
</protein>
<evidence type="ECO:0000313" key="2">
    <source>
        <dbReference type="EMBL" id="AWI75288.1"/>
    </source>
</evidence>
<name>A0A2U8GP75_9RHOO</name>
<evidence type="ECO:0000256" key="1">
    <source>
        <dbReference type="SAM" id="SignalP"/>
    </source>
</evidence>
<keyword evidence="1" id="KW-0732">Signal</keyword>
<dbReference type="KEGG" id="acom:CEW83_08720"/>
<feature type="chain" id="PRO_5015874125" evidence="1">
    <location>
        <begin position="21"/>
        <end position="118"/>
    </location>
</feature>
<evidence type="ECO:0000313" key="3">
    <source>
        <dbReference type="Proteomes" id="UP000244930"/>
    </source>
</evidence>
<dbReference type="EMBL" id="CP022187">
    <property type="protein sequence ID" value="AWI75288.1"/>
    <property type="molecule type" value="Genomic_DNA"/>
</dbReference>
<feature type="signal peptide" evidence="1">
    <location>
        <begin position="1"/>
        <end position="20"/>
    </location>
</feature>
<sequence length="118" mass="12104">MIALGIALAVTCSSPASVHAEVFVPTVTDETRNDSIGLGSAPLDESVLENQRGGSDLHLSEIRAVGNVSEVESHNVITGHNIVSDGALAGASGMPMFIQNSGNGVLIQNAVILNVEVK</sequence>
<gene>
    <name evidence="2" type="ORF">CEW83_08720</name>
</gene>
<keyword evidence="3" id="KW-1185">Reference proteome</keyword>